<keyword evidence="6" id="KW-0812">Transmembrane</keyword>
<dbReference type="EMBL" id="CP089984">
    <property type="protein sequence ID" value="WXB12767.1"/>
    <property type="molecule type" value="Genomic_DNA"/>
</dbReference>
<protein>
    <submittedName>
        <fullName evidence="8">Serine/threonine protein kinase</fullName>
    </submittedName>
</protein>
<feature type="domain" description="Protein kinase" evidence="7">
    <location>
        <begin position="13"/>
        <end position="290"/>
    </location>
</feature>
<keyword evidence="6" id="KW-1133">Transmembrane helix</keyword>
<keyword evidence="8" id="KW-0723">Serine/threonine-protein kinase</keyword>
<evidence type="ECO:0000259" key="7">
    <source>
        <dbReference type="PROSITE" id="PS50011"/>
    </source>
</evidence>
<keyword evidence="4 5" id="KW-0067">ATP-binding</keyword>
<dbReference type="SUPFAM" id="SSF56112">
    <property type="entry name" value="Protein kinase-like (PK-like)"/>
    <property type="match status" value="1"/>
</dbReference>
<accession>A0ABZ2LPT7</accession>
<evidence type="ECO:0000256" key="5">
    <source>
        <dbReference type="PROSITE-ProRule" id="PRU10141"/>
    </source>
</evidence>
<keyword evidence="9" id="KW-1185">Reference proteome</keyword>
<evidence type="ECO:0000313" key="9">
    <source>
        <dbReference type="Proteomes" id="UP001370348"/>
    </source>
</evidence>
<gene>
    <name evidence="8" type="ORF">LZC94_33570</name>
</gene>
<dbReference type="InterPro" id="IPR000719">
    <property type="entry name" value="Prot_kinase_dom"/>
</dbReference>
<proteinExistence type="predicted"/>
<keyword evidence="1" id="KW-0808">Transferase</keyword>
<name>A0ABZ2LPT7_9BACT</name>
<dbReference type="PROSITE" id="PS00107">
    <property type="entry name" value="PROTEIN_KINASE_ATP"/>
    <property type="match status" value="1"/>
</dbReference>
<dbReference type="Gene3D" id="3.30.200.20">
    <property type="entry name" value="Phosphorylase Kinase, domain 1"/>
    <property type="match status" value="1"/>
</dbReference>
<evidence type="ECO:0000256" key="2">
    <source>
        <dbReference type="ARBA" id="ARBA00022741"/>
    </source>
</evidence>
<dbReference type="RefSeq" id="WP_394822388.1">
    <property type="nucleotide sequence ID" value="NZ_CP089984.1"/>
</dbReference>
<dbReference type="GO" id="GO:0004674">
    <property type="term" value="F:protein serine/threonine kinase activity"/>
    <property type="evidence" value="ECO:0007669"/>
    <property type="project" value="UniProtKB-KW"/>
</dbReference>
<keyword evidence="3 8" id="KW-0418">Kinase</keyword>
<evidence type="ECO:0000256" key="6">
    <source>
        <dbReference type="SAM" id="Phobius"/>
    </source>
</evidence>
<keyword evidence="6" id="KW-0472">Membrane</keyword>
<sequence length="376" mass="39876">MSILLGEVLDDKYRIQRPVGEGGMGLVLEALHLRLDQRVAIKMLVGGALRTDEAVARFTFEARAAARIQSEHAVRVFDVSTLPNGIPYLVMEYLEGRDLEATLRRSGPMAVTQAVTYVLQACEALAEAHASGIVHRDLKPANLFLAERLDGSLRIKILDFGVSKLLSSGAAGEASYADDVALPHAAPLVGSPLYMAPEQMRDAKRADPRADIWSLGIILYELLAGAAPFAGETLTEVCASIVTDPPRPLAPGRTDVPAPLEAVVTRCLAKDPAERFQNVAELARALQPFAPEQAFITVPRTARVLSRGELGSASALATLPRDTRSASQGVLLALAGAGLLLLVASVVGLLVQREPVPASEAARATHSARAVSAAPR</sequence>
<reference evidence="8 9" key="1">
    <citation type="submission" date="2021-12" db="EMBL/GenBank/DDBJ databases">
        <title>Discovery of the Pendulisporaceae a myxobacterial family with distinct sporulation behavior and unique specialized metabolism.</title>
        <authorList>
            <person name="Garcia R."/>
            <person name="Popoff A."/>
            <person name="Bader C.D."/>
            <person name="Loehr J."/>
            <person name="Walesch S."/>
            <person name="Walt C."/>
            <person name="Boldt J."/>
            <person name="Bunk B."/>
            <person name="Haeckl F.J.F.P.J."/>
            <person name="Gunesch A.P."/>
            <person name="Birkelbach J."/>
            <person name="Nuebel U."/>
            <person name="Pietschmann T."/>
            <person name="Bach T."/>
            <person name="Mueller R."/>
        </authorList>
    </citation>
    <scope>NUCLEOTIDE SEQUENCE [LARGE SCALE GENOMIC DNA]</scope>
    <source>
        <strain evidence="8 9">MSr11954</strain>
    </source>
</reference>
<dbReference type="CDD" id="cd14014">
    <property type="entry name" value="STKc_PknB_like"/>
    <property type="match status" value="1"/>
</dbReference>
<dbReference type="Proteomes" id="UP001370348">
    <property type="component" value="Chromosome"/>
</dbReference>
<evidence type="ECO:0000256" key="4">
    <source>
        <dbReference type="ARBA" id="ARBA00022840"/>
    </source>
</evidence>
<evidence type="ECO:0000313" key="8">
    <source>
        <dbReference type="EMBL" id="WXB12767.1"/>
    </source>
</evidence>
<dbReference type="InterPro" id="IPR017441">
    <property type="entry name" value="Protein_kinase_ATP_BS"/>
</dbReference>
<dbReference type="InterPro" id="IPR008271">
    <property type="entry name" value="Ser/Thr_kinase_AS"/>
</dbReference>
<dbReference type="PROSITE" id="PS50011">
    <property type="entry name" value="PROTEIN_KINASE_DOM"/>
    <property type="match status" value="1"/>
</dbReference>
<organism evidence="8 9">
    <name type="scientific">Pendulispora albinea</name>
    <dbReference type="NCBI Taxonomy" id="2741071"/>
    <lineage>
        <taxon>Bacteria</taxon>
        <taxon>Pseudomonadati</taxon>
        <taxon>Myxococcota</taxon>
        <taxon>Myxococcia</taxon>
        <taxon>Myxococcales</taxon>
        <taxon>Sorangiineae</taxon>
        <taxon>Pendulisporaceae</taxon>
        <taxon>Pendulispora</taxon>
    </lineage>
</organism>
<keyword evidence="2 5" id="KW-0547">Nucleotide-binding</keyword>
<dbReference type="PROSITE" id="PS00108">
    <property type="entry name" value="PROTEIN_KINASE_ST"/>
    <property type="match status" value="1"/>
</dbReference>
<feature type="transmembrane region" description="Helical" evidence="6">
    <location>
        <begin position="330"/>
        <end position="351"/>
    </location>
</feature>
<evidence type="ECO:0000256" key="3">
    <source>
        <dbReference type="ARBA" id="ARBA00022777"/>
    </source>
</evidence>
<dbReference type="InterPro" id="IPR011009">
    <property type="entry name" value="Kinase-like_dom_sf"/>
</dbReference>
<dbReference type="PANTHER" id="PTHR43289">
    <property type="entry name" value="MITOGEN-ACTIVATED PROTEIN KINASE KINASE KINASE 20-RELATED"/>
    <property type="match status" value="1"/>
</dbReference>
<evidence type="ECO:0000256" key="1">
    <source>
        <dbReference type="ARBA" id="ARBA00022679"/>
    </source>
</evidence>
<feature type="binding site" evidence="5">
    <location>
        <position position="42"/>
    </location>
    <ligand>
        <name>ATP</name>
        <dbReference type="ChEBI" id="CHEBI:30616"/>
    </ligand>
</feature>
<dbReference type="PANTHER" id="PTHR43289:SF6">
    <property type="entry name" value="SERINE_THREONINE-PROTEIN KINASE NEKL-3"/>
    <property type="match status" value="1"/>
</dbReference>
<dbReference type="Pfam" id="PF00069">
    <property type="entry name" value="Pkinase"/>
    <property type="match status" value="1"/>
</dbReference>
<dbReference type="Gene3D" id="1.10.510.10">
    <property type="entry name" value="Transferase(Phosphotransferase) domain 1"/>
    <property type="match status" value="1"/>
</dbReference>
<dbReference type="SMART" id="SM00220">
    <property type="entry name" value="S_TKc"/>
    <property type="match status" value="1"/>
</dbReference>